<evidence type="ECO:0000313" key="5">
    <source>
        <dbReference type="EMBL" id="MCF2563005.1"/>
    </source>
</evidence>
<evidence type="ECO:0000256" key="4">
    <source>
        <dbReference type="HAMAP-Rule" id="MF_01369"/>
    </source>
</evidence>
<keyword evidence="6" id="KW-1185">Reference proteome</keyword>
<evidence type="ECO:0000256" key="1">
    <source>
        <dbReference type="ARBA" id="ARBA00006700"/>
    </source>
</evidence>
<keyword evidence="4" id="KW-0694">RNA-binding</keyword>
<dbReference type="InterPro" id="IPR013025">
    <property type="entry name" value="Ribosomal_uL23-like"/>
</dbReference>
<proteinExistence type="inferred from homology"/>
<comment type="caution">
    <text evidence="5">The sequence shown here is derived from an EMBL/GenBank/DDBJ whole genome shotgun (WGS) entry which is preliminary data.</text>
</comment>
<name>A0ABS9CEK2_9BACT</name>
<keyword evidence="2 4" id="KW-0689">Ribosomal protein</keyword>
<dbReference type="Proteomes" id="UP001200470">
    <property type="component" value="Unassembled WGS sequence"/>
</dbReference>
<dbReference type="InterPro" id="IPR012678">
    <property type="entry name" value="Ribosomal_uL23/eL15/eS24_sf"/>
</dbReference>
<accession>A0ABS9CEK2</accession>
<protein>
    <recommendedName>
        <fullName evidence="4">Large ribosomal subunit protein uL23</fullName>
    </recommendedName>
</protein>
<dbReference type="Gene3D" id="3.30.70.330">
    <property type="match status" value="1"/>
</dbReference>
<evidence type="ECO:0000256" key="2">
    <source>
        <dbReference type="ARBA" id="ARBA00022980"/>
    </source>
</evidence>
<dbReference type="Pfam" id="PF00276">
    <property type="entry name" value="Ribosomal_L23"/>
    <property type="match status" value="1"/>
</dbReference>
<keyword evidence="4" id="KW-0699">rRNA-binding</keyword>
<gene>
    <name evidence="4 5" type="primary">rplW</name>
    <name evidence="5" type="ORF">I6E12_02620</name>
</gene>
<dbReference type="GO" id="GO:0005840">
    <property type="term" value="C:ribosome"/>
    <property type="evidence" value="ECO:0007669"/>
    <property type="project" value="UniProtKB-KW"/>
</dbReference>
<organism evidence="5 6">
    <name type="scientific">Xylanibacter brevis</name>
    <dbReference type="NCBI Taxonomy" id="83231"/>
    <lineage>
        <taxon>Bacteria</taxon>
        <taxon>Pseudomonadati</taxon>
        <taxon>Bacteroidota</taxon>
        <taxon>Bacteroidia</taxon>
        <taxon>Bacteroidales</taxon>
        <taxon>Prevotellaceae</taxon>
        <taxon>Xylanibacter</taxon>
    </lineage>
</organism>
<dbReference type="SUPFAM" id="SSF54189">
    <property type="entry name" value="Ribosomal proteins S24e, L23 and L15e"/>
    <property type="match status" value="1"/>
</dbReference>
<dbReference type="EMBL" id="JADYTN010000004">
    <property type="protein sequence ID" value="MCF2563005.1"/>
    <property type="molecule type" value="Genomic_DNA"/>
</dbReference>
<evidence type="ECO:0000313" key="6">
    <source>
        <dbReference type="Proteomes" id="UP001200470"/>
    </source>
</evidence>
<dbReference type="RefSeq" id="WP_094440482.1">
    <property type="nucleotide sequence ID" value="NZ_JADYTN010000004.1"/>
</dbReference>
<comment type="function">
    <text evidence="4">One of the early assembly proteins it binds 23S rRNA. One of the proteins that surrounds the polypeptide exit tunnel on the outside of the ribosome. Forms the main docking site for trigger factor binding to the ribosome.</text>
</comment>
<sequence>MTYIIKPLISEKMNNITEKSSADRTFKAKTGAHKGEMVTKKAQAKYGFIVKPEAKKLEIKSEVEALYNVTVENVNTLRYAGKRSQRYTKAGLVRGQKNAFKKAIVTLKEGDTIDFYSNI</sequence>
<comment type="similarity">
    <text evidence="1 4">Belongs to the universal ribosomal protein uL23 family.</text>
</comment>
<dbReference type="HAMAP" id="MF_01369_B">
    <property type="entry name" value="Ribosomal_uL23_B"/>
    <property type="match status" value="1"/>
</dbReference>
<dbReference type="NCBIfam" id="NF004363">
    <property type="entry name" value="PRK05738.2-4"/>
    <property type="match status" value="1"/>
</dbReference>
<keyword evidence="3 4" id="KW-0687">Ribonucleoprotein</keyword>
<comment type="subunit">
    <text evidence="4">Part of the 50S ribosomal subunit. Contacts protein L29, and trigger factor when it is bound to the ribosome.</text>
</comment>
<dbReference type="InterPro" id="IPR012677">
    <property type="entry name" value="Nucleotide-bd_a/b_plait_sf"/>
</dbReference>
<evidence type="ECO:0000256" key="3">
    <source>
        <dbReference type="ARBA" id="ARBA00023274"/>
    </source>
</evidence>
<reference evidence="5 6" key="1">
    <citation type="submission" date="2020-12" db="EMBL/GenBank/DDBJ databases">
        <title>Whole genome sequences of gut porcine anaerobes.</title>
        <authorList>
            <person name="Kubasova T."/>
            <person name="Jahodarova E."/>
            <person name="Rychlik I."/>
        </authorList>
    </citation>
    <scope>NUCLEOTIDE SEQUENCE [LARGE SCALE GENOMIC DNA]</scope>
    <source>
        <strain evidence="5 6">An925</strain>
    </source>
</reference>